<comment type="caution">
    <text evidence="2">The sequence shown here is derived from an EMBL/GenBank/DDBJ whole genome shotgun (WGS) entry which is preliminary data.</text>
</comment>
<reference evidence="2" key="1">
    <citation type="journal article" date="2020" name="mSystems">
        <title>Genome- and Community-Level Interaction Insights into Carbon Utilization and Element Cycling Functions of Hydrothermarchaeota in Hydrothermal Sediment.</title>
        <authorList>
            <person name="Zhou Z."/>
            <person name="Liu Y."/>
            <person name="Xu W."/>
            <person name="Pan J."/>
            <person name="Luo Z.H."/>
            <person name="Li M."/>
        </authorList>
    </citation>
    <scope>NUCLEOTIDE SEQUENCE [LARGE SCALE GENOMIC DNA]</scope>
    <source>
        <strain evidence="2">SpSt-339</strain>
    </source>
</reference>
<gene>
    <name evidence="2" type="ORF">ENQ76_05305</name>
</gene>
<protein>
    <submittedName>
        <fullName evidence="2">TIGR03067 domain-containing protein</fullName>
    </submittedName>
</protein>
<dbReference type="EMBL" id="DSOK01000154">
    <property type="protein sequence ID" value="HEN14872.1"/>
    <property type="molecule type" value="Genomic_DNA"/>
</dbReference>
<name>A0A7C2P040_9PLAN</name>
<dbReference type="InterPro" id="IPR017504">
    <property type="entry name" value="CHP03067_Planctomycetes"/>
</dbReference>
<dbReference type="AlphaFoldDB" id="A0A7C2P040"/>
<feature type="signal peptide" evidence="1">
    <location>
        <begin position="1"/>
        <end position="24"/>
    </location>
</feature>
<keyword evidence="1" id="KW-0732">Signal</keyword>
<organism evidence="2">
    <name type="scientific">Schlesneria paludicola</name>
    <dbReference type="NCBI Taxonomy" id="360056"/>
    <lineage>
        <taxon>Bacteria</taxon>
        <taxon>Pseudomonadati</taxon>
        <taxon>Planctomycetota</taxon>
        <taxon>Planctomycetia</taxon>
        <taxon>Planctomycetales</taxon>
        <taxon>Planctomycetaceae</taxon>
        <taxon>Schlesneria</taxon>
    </lineage>
</organism>
<evidence type="ECO:0000313" key="2">
    <source>
        <dbReference type="EMBL" id="HEN14872.1"/>
    </source>
</evidence>
<proteinExistence type="predicted"/>
<evidence type="ECO:0000256" key="1">
    <source>
        <dbReference type="SAM" id="SignalP"/>
    </source>
</evidence>
<accession>A0A7C2P040</accession>
<dbReference type="NCBIfam" id="TIGR03067">
    <property type="entry name" value="Planc_TIGR03067"/>
    <property type="match status" value="1"/>
</dbReference>
<feature type="chain" id="PRO_5028123009" evidence="1">
    <location>
        <begin position="25"/>
        <end position="157"/>
    </location>
</feature>
<sequence length="157" mass="17543">MTCRWLMLPVLGVLFAAVPFVADADDARDEAIRKDRQQIEGTWRIFTLVVNGNKSAGEDARKLSVVNRADGTWRLLSEGQEVSRGTTMINPTEMPKRIDIVTSEGDAKGQVHPGIYELGENTRRLCFAPPGKKRPTEFVSAPDSDHIYVVFEREKSP</sequence>